<reference evidence="4 5" key="1">
    <citation type="submission" date="2017-02" db="EMBL/GenBank/DDBJ databases">
        <authorList>
            <person name="Peterson S.W."/>
        </authorList>
    </citation>
    <scope>NUCLEOTIDE SEQUENCE [LARGE SCALE GENOMIC DNA]</scope>
    <source>
        <strain evidence="4 5">ATCC 49788</strain>
    </source>
</reference>
<dbReference type="CDD" id="cd07385">
    <property type="entry name" value="MPP_YkuE_C"/>
    <property type="match status" value="1"/>
</dbReference>
<dbReference type="STRING" id="92487.SAMN02745130_01626"/>
<keyword evidence="2" id="KW-0378">Hydrolase</keyword>
<evidence type="ECO:0000313" key="4">
    <source>
        <dbReference type="EMBL" id="SKA76088.1"/>
    </source>
</evidence>
<dbReference type="Proteomes" id="UP000190460">
    <property type="component" value="Unassembled WGS sequence"/>
</dbReference>
<dbReference type="OrthoDB" id="9780884at2"/>
<protein>
    <recommendedName>
        <fullName evidence="3">Calcineurin-like phosphoesterase domain-containing protein</fullName>
    </recommendedName>
</protein>
<dbReference type="PANTHER" id="PTHR31302:SF31">
    <property type="entry name" value="PHOSPHODIESTERASE YAEI"/>
    <property type="match status" value="1"/>
</dbReference>
<evidence type="ECO:0000313" key="5">
    <source>
        <dbReference type="Proteomes" id="UP000190460"/>
    </source>
</evidence>
<dbReference type="GO" id="GO:0046872">
    <property type="term" value="F:metal ion binding"/>
    <property type="evidence" value="ECO:0007669"/>
    <property type="project" value="UniProtKB-KW"/>
</dbReference>
<dbReference type="Pfam" id="PF00149">
    <property type="entry name" value="Metallophos"/>
    <property type="match status" value="1"/>
</dbReference>
<gene>
    <name evidence="4" type="ORF">SAMN02745130_01626</name>
</gene>
<accession>A0A1T4WGK4</accession>
<dbReference type="AlphaFoldDB" id="A0A1T4WGK4"/>
<evidence type="ECO:0000256" key="1">
    <source>
        <dbReference type="ARBA" id="ARBA00022723"/>
    </source>
</evidence>
<evidence type="ECO:0000256" key="2">
    <source>
        <dbReference type="ARBA" id="ARBA00022801"/>
    </source>
</evidence>
<proteinExistence type="predicted"/>
<organism evidence="4 5">
    <name type="scientific">Thiothrix eikelboomii</name>
    <dbReference type="NCBI Taxonomy" id="92487"/>
    <lineage>
        <taxon>Bacteria</taxon>
        <taxon>Pseudomonadati</taxon>
        <taxon>Pseudomonadota</taxon>
        <taxon>Gammaproteobacteria</taxon>
        <taxon>Thiotrichales</taxon>
        <taxon>Thiotrichaceae</taxon>
        <taxon>Thiothrix</taxon>
    </lineage>
</organism>
<dbReference type="GO" id="GO:0008758">
    <property type="term" value="F:UDP-2,3-diacylglucosamine hydrolase activity"/>
    <property type="evidence" value="ECO:0007669"/>
    <property type="project" value="TreeGrafter"/>
</dbReference>
<sequence>MLKAGKTPQKMLNQIGKFDYFNDEHHAVRRNEIRWLVEEFTEIPIAHLPPSIEGFTIVQLTDLHLRPFTQLEHIERAVARTNLLKPDLIVLTGDYVWHDEQDILDLAPALAKLNARFGLFAVLGNHDIKANAALITQAFERHGIKVLCNQGLDIQVGHYCLHLAGIDDGWLGKPDIKATLAGHRGNIPVVLLAHEPDMIDWYADDTRISLQLSGHTHGGQVQVKPGKPFIRPYLGKKYVQGLHRVNQSWVYTSRGIGTTGLPIRRNCAPEITHLTLVSALTATIQTAA</sequence>
<keyword evidence="1" id="KW-0479">Metal-binding</keyword>
<dbReference type="PANTHER" id="PTHR31302">
    <property type="entry name" value="TRANSMEMBRANE PROTEIN WITH METALLOPHOSPHOESTERASE DOMAIN-RELATED"/>
    <property type="match status" value="1"/>
</dbReference>
<dbReference type="RefSeq" id="WP_078922087.1">
    <property type="nucleotide sequence ID" value="NZ_FUYB01000005.1"/>
</dbReference>
<feature type="domain" description="Calcineurin-like phosphoesterase" evidence="3">
    <location>
        <begin position="56"/>
        <end position="218"/>
    </location>
</feature>
<name>A0A1T4WGK4_9GAMM</name>
<dbReference type="InterPro" id="IPR004843">
    <property type="entry name" value="Calcineurin-like_PHP"/>
</dbReference>
<dbReference type="EMBL" id="FUYB01000005">
    <property type="protein sequence ID" value="SKA76088.1"/>
    <property type="molecule type" value="Genomic_DNA"/>
</dbReference>
<dbReference type="GO" id="GO:0009245">
    <property type="term" value="P:lipid A biosynthetic process"/>
    <property type="evidence" value="ECO:0007669"/>
    <property type="project" value="TreeGrafter"/>
</dbReference>
<dbReference type="InterPro" id="IPR029052">
    <property type="entry name" value="Metallo-depent_PP-like"/>
</dbReference>
<dbReference type="GO" id="GO:0016020">
    <property type="term" value="C:membrane"/>
    <property type="evidence" value="ECO:0007669"/>
    <property type="project" value="GOC"/>
</dbReference>
<keyword evidence="5" id="KW-1185">Reference proteome</keyword>
<dbReference type="Gene3D" id="3.60.21.10">
    <property type="match status" value="1"/>
</dbReference>
<evidence type="ECO:0000259" key="3">
    <source>
        <dbReference type="Pfam" id="PF00149"/>
    </source>
</evidence>
<dbReference type="InterPro" id="IPR051158">
    <property type="entry name" value="Metallophosphoesterase_sf"/>
</dbReference>
<dbReference type="SUPFAM" id="SSF56300">
    <property type="entry name" value="Metallo-dependent phosphatases"/>
    <property type="match status" value="1"/>
</dbReference>